<proteinExistence type="predicted"/>
<evidence type="ECO:0000256" key="1">
    <source>
        <dbReference type="SAM" id="MobiDB-lite"/>
    </source>
</evidence>
<comment type="caution">
    <text evidence="2">The sequence shown here is derived from an EMBL/GenBank/DDBJ whole genome shotgun (WGS) entry which is preliminary data.</text>
</comment>
<dbReference type="AlphaFoldDB" id="A0A8S3XRM7"/>
<name>A0A8S3XRM7_PARAO</name>
<sequence>MDTNSATNSEIMDNSVKMIRDPISMKEKLIKCYKCLSDIRLDALTWGATQANTKLVKCEQCKLDLLMKAAVSTKIRTNGQSVELFSEITVYRAPLRTGIKSNRVCGQCKYIREFVTISQLDFTSEEHYRCINCGSDQCARINPKTALNSINKVKKKNAGNVEAVEYSTALRPRPASVQSPTLQYPPPHLRAPTEARVT</sequence>
<protein>
    <submittedName>
        <fullName evidence="2">(apollo) hypothetical protein</fullName>
    </submittedName>
</protein>
<gene>
    <name evidence="2" type="ORF">PAPOLLO_LOCUS20252</name>
</gene>
<evidence type="ECO:0000313" key="3">
    <source>
        <dbReference type="Proteomes" id="UP000691718"/>
    </source>
</evidence>
<dbReference type="EMBL" id="CAJQZP010001262">
    <property type="protein sequence ID" value="CAG5034039.1"/>
    <property type="molecule type" value="Genomic_DNA"/>
</dbReference>
<organism evidence="2 3">
    <name type="scientific">Parnassius apollo</name>
    <name type="common">Apollo butterfly</name>
    <name type="synonym">Papilio apollo</name>
    <dbReference type="NCBI Taxonomy" id="110799"/>
    <lineage>
        <taxon>Eukaryota</taxon>
        <taxon>Metazoa</taxon>
        <taxon>Ecdysozoa</taxon>
        <taxon>Arthropoda</taxon>
        <taxon>Hexapoda</taxon>
        <taxon>Insecta</taxon>
        <taxon>Pterygota</taxon>
        <taxon>Neoptera</taxon>
        <taxon>Endopterygota</taxon>
        <taxon>Lepidoptera</taxon>
        <taxon>Glossata</taxon>
        <taxon>Ditrysia</taxon>
        <taxon>Papilionoidea</taxon>
        <taxon>Papilionidae</taxon>
        <taxon>Parnassiinae</taxon>
        <taxon>Parnassini</taxon>
        <taxon>Parnassius</taxon>
        <taxon>Parnassius</taxon>
    </lineage>
</organism>
<keyword evidence="3" id="KW-1185">Reference proteome</keyword>
<reference evidence="2" key="1">
    <citation type="submission" date="2021-04" db="EMBL/GenBank/DDBJ databases">
        <authorList>
            <person name="Tunstrom K."/>
        </authorList>
    </citation>
    <scope>NUCLEOTIDE SEQUENCE</scope>
</reference>
<accession>A0A8S3XRM7</accession>
<feature type="region of interest" description="Disordered" evidence="1">
    <location>
        <begin position="174"/>
        <end position="198"/>
    </location>
</feature>
<dbReference type="Proteomes" id="UP000691718">
    <property type="component" value="Unassembled WGS sequence"/>
</dbReference>
<evidence type="ECO:0000313" key="2">
    <source>
        <dbReference type="EMBL" id="CAG5034039.1"/>
    </source>
</evidence>